<dbReference type="EMBL" id="KJ676859">
    <property type="protein sequence ID" value="AID17721.1"/>
    <property type="molecule type" value="Genomic_DNA"/>
</dbReference>
<reference evidence="1 2" key="1">
    <citation type="journal article" date="2015" name="Arch. Virol.">
        <title>Complete genome sequence and phylogenetic position of the Bacillus cereus group phage JBP901.</title>
        <authorList>
            <person name="Asare P.T."/>
            <person name="Ryu S."/>
            <person name="Kim K.P."/>
        </authorList>
    </citation>
    <scope>NUCLEOTIDE SEQUENCE [LARGE SCALE GENOMIC DNA]</scope>
</reference>
<keyword evidence="2" id="KW-1185">Reference proteome</keyword>
<dbReference type="GeneID" id="24722987"/>
<evidence type="ECO:0000313" key="1">
    <source>
        <dbReference type="EMBL" id="AID17721.1"/>
    </source>
</evidence>
<dbReference type="RefSeq" id="YP_009149046.1">
    <property type="nucleotide sequence ID" value="NC_027352.1"/>
</dbReference>
<accession>A0A0E3DF11</accession>
<sequence>MNNIDGKLIANIAKQTFGRTDLTKEELSYVLTMLNCSSYLLKHHRVKNHPITFHIGGMDSTKAQAHRPWQVEMINDTHPDKAVIKSRQLGLSEIGVGEDVALRRPTLLCRC</sequence>
<name>A0A0E3DF11_9CAUD</name>
<evidence type="ECO:0000313" key="2">
    <source>
        <dbReference type="Proteomes" id="UP000033000"/>
    </source>
</evidence>
<dbReference type="Proteomes" id="UP000033000">
    <property type="component" value="Segment"/>
</dbReference>
<dbReference type="KEGG" id="vg:24722987"/>
<gene>
    <name evidence="1" type="ORF">JBP901_gp008</name>
</gene>
<protein>
    <submittedName>
        <fullName evidence="1">Putative terminase large subunit I</fullName>
    </submittedName>
</protein>
<organism evidence="1 2">
    <name type="scientific">Bacillus phage JBP901</name>
    <dbReference type="NCBI Taxonomy" id="1498212"/>
    <lineage>
        <taxon>Viruses</taxon>
        <taxon>Duplodnaviria</taxon>
        <taxon>Heunggongvirae</taxon>
        <taxon>Uroviricota</taxon>
        <taxon>Caudoviricetes</taxon>
        <taxon>Herelleviridae</taxon>
        <taxon>Bastillevirinae</taxon>
        <taxon>Caeruleovirus</taxon>
        <taxon>Caeruleovirus JBP901</taxon>
    </lineage>
</organism>
<proteinExistence type="predicted"/>
<dbReference type="OrthoDB" id="16072at10239"/>